<dbReference type="Proteomes" id="UP000315947">
    <property type="component" value="Chromosome"/>
</dbReference>
<evidence type="ECO:0000313" key="1">
    <source>
        <dbReference type="EMBL" id="QDO84243.1"/>
    </source>
</evidence>
<dbReference type="InterPro" id="IPR010261">
    <property type="entry name" value="Tir_chaperone"/>
</dbReference>
<organism evidence="1 2">
    <name type="scientific">Shewanella psychropiezotolerans</name>
    <dbReference type="NCBI Taxonomy" id="2593655"/>
    <lineage>
        <taxon>Bacteria</taxon>
        <taxon>Pseudomonadati</taxon>
        <taxon>Pseudomonadota</taxon>
        <taxon>Gammaproteobacteria</taxon>
        <taxon>Alteromonadales</taxon>
        <taxon>Shewanellaceae</taxon>
        <taxon>Shewanella</taxon>
    </lineage>
</organism>
<name>A0ABX5WZR1_9GAMM</name>
<reference evidence="1 2" key="1">
    <citation type="submission" date="2019-07" db="EMBL/GenBank/DDBJ databases">
        <title>Shewanella sp. YLB-06 whole genomic sequence.</title>
        <authorList>
            <person name="Yu L."/>
        </authorList>
    </citation>
    <scope>NUCLEOTIDE SEQUENCE [LARGE SCALE GENOMIC DNA]</scope>
    <source>
        <strain evidence="1 2">YLB-06</strain>
    </source>
</reference>
<accession>A0ABX5WZR1</accession>
<dbReference type="SUPFAM" id="SSF69635">
    <property type="entry name" value="Type III secretory system chaperone-like"/>
    <property type="match status" value="1"/>
</dbReference>
<keyword evidence="2" id="KW-1185">Reference proteome</keyword>
<dbReference type="RefSeq" id="WP_144046606.1">
    <property type="nucleotide sequence ID" value="NZ_CP041614.1"/>
</dbReference>
<dbReference type="Gene3D" id="3.30.1460.10">
    <property type="match status" value="1"/>
</dbReference>
<protein>
    <submittedName>
        <fullName evidence="1">Type III secretion system chaperone</fullName>
    </submittedName>
</protein>
<proteinExistence type="predicted"/>
<gene>
    <name evidence="1" type="ORF">FM037_14630</name>
</gene>
<sequence>MMRRFNLLVQELNNAYGIENMIHDEENTCWLTFNRNITVRLQYVDEGEQVTLLGIVGELPEECNEKIALNLLHENFNWMGTGGGTLSVSPDNRKIYFGYIENIQTMDFVRLQSLLINFVGNCEKWQKHIMEMMNDGYVEVANKQSTEQFITLRG</sequence>
<evidence type="ECO:0000313" key="2">
    <source>
        <dbReference type="Proteomes" id="UP000315947"/>
    </source>
</evidence>
<dbReference type="Pfam" id="PF05932">
    <property type="entry name" value="CesT"/>
    <property type="match status" value="1"/>
</dbReference>
<dbReference type="CDD" id="cd16364">
    <property type="entry name" value="T3SC_I-like"/>
    <property type="match status" value="1"/>
</dbReference>
<dbReference type="EMBL" id="CP041614">
    <property type="protein sequence ID" value="QDO84243.1"/>
    <property type="molecule type" value="Genomic_DNA"/>
</dbReference>